<evidence type="ECO:0000313" key="4">
    <source>
        <dbReference type="Proteomes" id="UP001358417"/>
    </source>
</evidence>
<sequence>MKFSISQFLVVALASTQVAASTWFNKAVYNKWHETELERWLSDHDVPYPTPADRKDLENLVKDNWQSKVVDPLSSTGQQATDNYGSVKDWIFDSWTESSLKSFLDHHGIPAPQPRTRDSYLAAVRQNYESAAKKAGEYASYPGDWLYASWSESDLKEYLDARGFPVPQPTTRDKLIAHVRRNARLSSINMASAASAASASFSSGSSVASKSAASAQASLSDALFNAWSDSQLKEFLDKNGVPVPQGSKKNELIALARKHKAEIDSKASTASGSAASAFGAATSSAGNQFAKATDDAALKAEDVFNTGVNSWSESRLKAFLDSRGVPVPQAGKRDELIKQVRLNRHKAATGWSAWTFDTWTVENLQKYLEANGKKYKKNAKATRDDLVKQAQDNFASASKSGGANYASATNYLAKQTDAAKDTSFDTWSDSDLKSYLDSYGVPNYQGSTTNQLRAEAKKHANYFRYGTSTPTGTIFERLKSGLQYLLGQGSSSASSAYPYASSSASSAASIGSNSASSAASVASKSASSAASVASKSASSAKKEL</sequence>
<name>A0AAV9MTD3_9EURO</name>
<evidence type="ECO:0000256" key="2">
    <source>
        <dbReference type="SAM" id="SignalP"/>
    </source>
</evidence>
<proteinExistence type="predicted"/>
<reference evidence="3 4" key="1">
    <citation type="submission" date="2023-08" db="EMBL/GenBank/DDBJ databases">
        <title>Black Yeasts Isolated from many extreme environments.</title>
        <authorList>
            <person name="Coleine C."/>
            <person name="Stajich J.E."/>
            <person name="Selbmann L."/>
        </authorList>
    </citation>
    <scope>NUCLEOTIDE SEQUENCE [LARGE SCALE GENOMIC DNA]</scope>
    <source>
        <strain evidence="3 4">CCFEE 5792</strain>
    </source>
</reference>
<organism evidence="3 4">
    <name type="scientific">Exophiala bonariae</name>
    <dbReference type="NCBI Taxonomy" id="1690606"/>
    <lineage>
        <taxon>Eukaryota</taxon>
        <taxon>Fungi</taxon>
        <taxon>Dikarya</taxon>
        <taxon>Ascomycota</taxon>
        <taxon>Pezizomycotina</taxon>
        <taxon>Eurotiomycetes</taxon>
        <taxon>Chaetothyriomycetidae</taxon>
        <taxon>Chaetothyriales</taxon>
        <taxon>Herpotrichiellaceae</taxon>
        <taxon>Exophiala</taxon>
    </lineage>
</organism>
<dbReference type="AlphaFoldDB" id="A0AAV9MTD3"/>
<evidence type="ECO:0000313" key="3">
    <source>
        <dbReference type="EMBL" id="KAK5044861.1"/>
    </source>
</evidence>
<dbReference type="InterPro" id="IPR018803">
    <property type="entry name" value="Ish1/Msc1-like"/>
</dbReference>
<dbReference type="RefSeq" id="XP_064700511.1">
    <property type="nucleotide sequence ID" value="XM_064853936.1"/>
</dbReference>
<dbReference type="Pfam" id="PF10281">
    <property type="entry name" value="Ish1"/>
    <property type="match status" value="7"/>
</dbReference>
<keyword evidence="4" id="KW-1185">Reference proteome</keyword>
<protein>
    <recommendedName>
        <fullName evidence="5">SAP domain-containing protein</fullName>
    </recommendedName>
</protein>
<dbReference type="EMBL" id="JAVRRD010000042">
    <property type="protein sequence ID" value="KAK5044861.1"/>
    <property type="molecule type" value="Genomic_DNA"/>
</dbReference>
<keyword evidence="2" id="KW-0732">Signal</keyword>
<gene>
    <name evidence="3" type="ORF">LTR84_010399</name>
</gene>
<feature type="signal peptide" evidence="2">
    <location>
        <begin position="1"/>
        <end position="20"/>
    </location>
</feature>
<feature type="region of interest" description="Disordered" evidence="1">
    <location>
        <begin position="525"/>
        <end position="544"/>
    </location>
</feature>
<evidence type="ECO:0000256" key="1">
    <source>
        <dbReference type="SAM" id="MobiDB-lite"/>
    </source>
</evidence>
<accession>A0AAV9MTD3</accession>
<evidence type="ECO:0008006" key="5">
    <source>
        <dbReference type="Google" id="ProtNLM"/>
    </source>
</evidence>
<comment type="caution">
    <text evidence="3">The sequence shown here is derived from an EMBL/GenBank/DDBJ whole genome shotgun (WGS) entry which is preliminary data.</text>
</comment>
<dbReference type="GeneID" id="89978557"/>
<dbReference type="Proteomes" id="UP001358417">
    <property type="component" value="Unassembled WGS sequence"/>
</dbReference>
<feature type="chain" id="PRO_5043429427" description="SAP domain-containing protein" evidence="2">
    <location>
        <begin position="21"/>
        <end position="544"/>
    </location>
</feature>